<dbReference type="PANTHER" id="PTHR43639:SF1">
    <property type="entry name" value="SHORT-CHAIN DEHYDROGENASE_REDUCTASE FAMILY PROTEIN"/>
    <property type="match status" value="1"/>
</dbReference>
<dbReference type="PRINTS" id="PR00081">
    <property type="entry name" value="GDHRDH"/>
</dbReference>
<evidence type="ECO:0000256" key="1">
    <source>
        <dbReference type="ARBA" id="ARBA00006484"/>
    </source>
</evidence>
<comment type="caution">
    <text evidence="3">The sequence shown here is derived from an EMBL/GenBank/DDBJ whole genome shotgun (WGS) entry which is preliminary data.</text>
</comment>
<sequence>MAGIQAGRVAIVTGATANIGKLFATALAADGANVVVHYNSPERDGEAKNVVAELEAAGVEAISHQGDLTDNVEITRLVDATIARFGRWDILVNTAGIIVRKPLGETTEAEYDASFAINAKIPYFLMAEAFTKMADNGRIINIITTQVAVTAATYSAYAGSKAPVEHFTKAFAKEIGPRGVTVNCIAPGPQKTSFLYGAETKETLAWLAGQTISGQLGDPVDVVPVMRFLAAPDARWVTAQTVFVNGGMIAPIN</sequence>
<dbReference type="PANTHER" id="PTHR43639">
    <property type="entry name" value="OXIDOREDUCTASE, SHORT-CHAIN DEHYDROGENASE/REDUCTASE FAMILY (AFU_ORTHOLOGUE AFUA_5G02870)"/>
    <property type="match status" value="1"/>
</dbReference>
<dbReference type="InterPro" id="IPR002347">
    <property type="entry name" value="SDR_fam"/>
</dbReference>
<dbReference type="Pfam" id="PF13561">
    <property type="entry name" value="adh_short_C2"/>
    <property type="match status" value="1"/>
</dbReference>
<accession>A0A1V2I3U7</accession>
<dbReference type="AlphaFoldDB" id="A0A1V2I3U7"/>
<keyword evidence="2" id="KW-0560">Oxidoreductase</keyword>
<dbReference type="InterPro" id="IPR036291">
    <property type="entry name" value="NAD(P)-bd_dom_sf"/>
</dbReference>
<protein>
    <submittedName>
        <fullName evidence="3">Short-chain dehydrogenase</fullName>
    </submittedName>
</protein>
<dbReference type="STRING" id="1834516.BL253_28170"/>
<reference evidence="4" key="1">
    <citation type="submission" date="2016-10" db="EMBL/GenBank/DDBJ databases">
        <title>Frankia sp. NRRL B-16386 Genome sequencing.</title>
        <authorList>
            <person name="Ghodhbane-Gtari F."/>
            <person name="Swanson E."/>
            <person name="Gueddou A."/>
            <person name="Hezbri K."/>
            <person name="Ktari K."/>
            <person name="Nouioui I."/>
            <person name="Morris K."/>
            <person name="Simpson S."/>
            <person name="Abebe-Akele F."/>
            <person name="Thomas K."/>
            <person name="Gtari M."/>
            <person name="Tisa L.S."/>
        </authorList>
    </citation>
    <scope>NUCLEOTIDE SEQUENCE [LARGE SCALE GENOMIC DNA]</scope>
    <source>
        <strain evidence="4">NRRL B-16386</strain>
    </source>
</reference>
<evidence type="ECO:0000256" key="2">
    <source>
        <dbReference type="ARBA" id="ARBA00023002"/>
    </source>
</evidence>
<comment type="similarity">
    <text evidence="1">Belongs to the short-chain dehydrogenases/reductases (SDR) family.</text>
</comment>
<name>A0A1V2I3U7_9ACTN</name>
<dbReference type="RefSeq" id="WP_076820414.1">
    <property type="nucleotide sequence ID" value="NZ_MOMC01000062.1"/>
</dbReference>
<dbReference type="EMBL" id="MOMC01000062">
    <property type="protein sequence ID" value="ONH25245.1"/>
    <property type="molecule type" value="Genomic_DNA"/>
</dbReference>
<dbReference type="PRINTS" id="PR00080">
    <property type="entry name" value="SDRFAMILY"/>
</dbReference>
<evidence type="ECO:0000313" key="4">
    <source>
        <dbReference type="Proteomes" id="UP000188929"/>
    </source>
</evidence>
<dbReference type="Proteomes" id="UP000188929">
    <property type="component" value="Unassembled WGS sequence"/>
</dbReference>
<organism evidence="3 4">
    <name type="scientific">Pseudofrankia asymbiotica</name>
    <dbReference type="NCBI Taxonomy" id="1834516"/>
    <lineage>
        <taxon>Bacteria</taxon>
        <taxon>Bacillati</taxon>
        <taxon>Actinomycetota</taxon>
        <taxon>Actinomycetes</taxon>
        <taxon>Frankiales</taxon>
        <taxon>Frankiaceae</taxon>
        <taxon>Pseudofrankia</taxon>
    </lineage>
</organism>
<dbReference type="GO" id="GO:0016491">
    <property type="term" value="F:oxidoreductase activity"/>
    <property type="evidence" value="ECO:0007669"/>
    <property type="project" value="UniProtKB-KW"/>
</dbReference>
<dbReference type="OrthoDB" id="154414at2"/>
<keyword evidence="4" id="KW-1185">Reference proteome</keyword>
<dbReference type="FunFam" id="3.40.50.720:FF:000084">
    <property type="entry name" value="Short-chain dehydrogenase reductase"/>
    <property type="match status" value="1"/>
</dbReference>
<dbReference type="Gene3D" id="3.40.50.720">
    <property type="entry name" value="NAD(P)-binding Rossmann-like Domain"/>
    <property type="match status" value="1"/>
</dbReference>
<gene>
    <name evidence="3" type="ORF">BL253_28170</name>
</gene>
<evidence type="ECO:0000313" key="3">
    <source>
        <dbReference type="EMBL" id="ONH25245.1"/>
    </source>
</evidence>
<dbReference type="SUPFAM" id="SSF51735">
    <property type="entry name" value="NAD(P)-binding Rossmann-fold domains"/>
    <property type="match status" value="1"/>
</dbReference>
<proteinExistence type="inferred from homology"/>